<name>X1PZW5_9ZZZZ</name>
<evidence type="ECO:0000313" key="1">
    <source>
        <dbReference type="EMBL" id="GAI44405.1"/>
    </source>
</evidence>
<comment type="caution">
    <text evidence="1">The sequence shown here is derived from an EMBL/GenBank/DDBJ whole genome shotgun (WGS) entry which is preliminary data.</text>
</comment>
<gene>
    <name evidence="1" type="ORF">S06H3_39425</name>
</gene>
<organism evidence="1">
    <name type="scientific">marine sediment metagenome</name>
    <dbReference type="NCBI Taxonomy" id="412755"/>
    <lineage>
        <taxon>unclassified sequences</taxon>
        <taxon>metagenomes</taxon>
        <taxon>ecological metagenomes</taxon>
    </lineage>
</organism>
<protein>
    <submittedName>
        <fullName evidence="1">Uncharacterized protein</fullName>
    </submittedName>
</protein>
<dbReference type="EMBL" id="BARV01024117">
    <property type="protein sequence ID" value="GAI44405.1"/>
    <property type="molecule type" value="Genomic_DNA"/>
</dbReference>
<reference evidence="1" key="1">
    <citation type="journal article" date="2014" name="Front. Microbiol.">
        <title>High frequency of phylogenetically diverse reductive dehalogenase-homologous genes in deep subseafloor sedimentary metagenomes.</title>
        <authorList>
            <person name="Kawai M."/>
            <person name="Futagami T."/>
            <person name="Toyoda A."/>
            <person name="Takaki Y."/>
            <person name="Nishi S."/>
            <person name="Hori S."/>
            <person name="Arai W."/>
            <person name="Tsubouchi T."/>
            <person name="Morono Y."/>
            <person name="Uchiyama I."/>
            <person name="Ito T."/>
            <person name="Fujiyama A."/>
            <person name="Inagaki F."/>
            <person name="Takami H."/>
        </authorList>
    </citation>
    <scope>NUCLEOTIDE SEQUENCE</scope>
    <source>
        <strain evidence="1">Expedition CK06-06</strain>
    </source>
</reference>
<accession>X1PZW5</accession>
<dbReference type="AlphaFoldDB" id="X1PZW5"/>
<sequence length="67" mass="7672">MHFLGKKNGKNRAAQIIGADLTLSMKIKEAFYPIFRILGKNGESFIVNLVVRKFFKGLNKKKDLLDF</sequence>
<proteinExistence type="predicted"/>